<protein>
    <recommendedName>
        <fullName evidence="9">Arginine-ornithine antiporter</fullName>
    </recommendedName>
</protein>
<name>A0A7W1WMQ3_9BACL</name>
<dbReference type="GO" id="GO:0005886">
    <property type="term" value="C:plasma membrane"/>
    <property type="evidence" value="ECO:0007669"/>
    <property type="project" value="UniProtKB-SubCell"/>
</dbReference>
<dbReference type="EMBL" id="JACEIQ010000001">
    <property type="protein sequence ID" value="MBA4492727.1"/>
    <property type="molecule type" value="Genomic_DNA"/>
</dbReference>
<evidence type="ECO:0000256" key="5">
    <source>
        <dbReference type="ARBA" id="ARBA00022692"/>
    </source>
</evidence>
<dbReference type="GO" id="GO:1903826">
    <property type="term" value="P:L-arginine transmembrane transport"/>
    <property type="evidence" value="ECO:0007669"/>
    <property type="project" value="InterPro"/>
</dbReference>
<feature type="transmembrane region" description="Helical" evidence="10">
    <location>
        <begin position="91"/>
        <end position="116"/>
    </location>
</feature>
<feature type="transmembrane region" description="Helical" evidence="10">
    <location>
        <begin position="40"/>
        <end position="59"/>
    </location>
</feature>
<dbReference type="AlphaFoldDB" id="A0A7W1WMQ3"/>
<feature type="transmembrane region" description="Helical" evidence="10">
    <location>
        <begin position="332"/>
        <end position="351"/>
    </location>
</feature>
<dbReference type="InterPro" id="IPR002293">
    <property type="entry name" value="AA/rel_permease1"/>
</dbReference>
<evidence type="ECO:0000256" key="10">
    <source>
        <dbReference type="SAM" id="Phobius"/>
    </source>
</evidence>
<feature type="transmembrane region" description="Helical" evidence="10">
    <location>
        <begin position="357"/>
        <end position="375"/>
    </location>
</feature>
<feature type="transmembrane region" description="Helical" evidence="10">
    <location>
        <begin position="158"/>
        <end position="176"/>
    </location>
</feature>
<evidence type="ECO:0000256" key="7">
    <source>
        <dbReference type="ARBA" id="ARBA00022989"/>
    </source>
</evidence>
<dbReference type="NCBIfam" id="TIGR00905">
    <property type="entry name" value="2A0302"/>
    <property type="match status" value="1"/>
</dbReference>
<keyword evidence="6" id="KW-0029">Amino-acid transport</keyword>
<dbReference type="NCBIfam" id="TIGR03810">
    <property type="entry name" value="arg_ornith_anti"/>
    <property type="match status" value="1"/>
</dbReference>
<feature type="transmembrane region" description="Helical" evidence="10">
    <location>
        <begin position="283"/>
        <end position="311"/>
    </location>
</feature>
<dbReference type="InterPro" id="IPR050367">
    <property type="entry name" value="APC_superfamily"/>
</dbReference>
<sequence length="475" mass="52209">MVGNKQLNLWALMAAVVGTMIGGGAFNLPKDMAAGANSGGVMIAWVITGVGMISLALVFQNLSNRKSELAGGIYSYARAGFGPFIGFNSAWGYWIATILGNVAFVTLLFGSFSYFFPVFGQGNNLPSVIGGTLFVWGIHWLILRGIKEASFINIITTIAKLIPICLFIVVMIFMFHRGIFLTDFWGKGTGFHWSSVLTQVKDTMLVTLWAFVGVEGAVVLSGRARRHRDVGRATVIGLVGTLMVYMLISILSLGIMPREELAKLPEPSMAFVLEYIVGDWGAIVINLGLTASLLGAMLSWTLLAVEIPYVAAKDGMFPKSFARENKNNSPVISLWWTSFLTQTFIIIVLFAESTYQIVYSMASVAVLIPYLFSALYQLKLLRTEDTYSPGSKEMVTDRLIGGVATLYAVWLLYAAGPEYLLIVAVLYAVGIPLFIQVQREYKRRWFSAFEWFLALGIILLGGYEVWMMATGQIAP</sequence>
<dbReference type="GO" id="GO:0043858">
    <property type="term" value="F:arginine:ornithine antiporter activity"/>
    <property type="evidence" value="ECO:0007669"/>
    <property type="project" value="UniProtKB-UniRule"/>
</dbReference>
<dbReference type="PANTHER" id="PTHR42770:SF4">
    <property type="entry name" value="ARGININE_ORNITHINE ANTIPORTER-RELATED"/>
    <property type="match status" value="1"/>
</dbReference>
<reference evidence="11 12" key="1">
    <citation type="submission" date="2020-07" db="EMBL/GenBank/DDBJ databases">
        <authorList>
            <person name="Feng H."/>
        </authorList>
    </citation>
    <scope>NUCLEOTIDE SEQUENCE [LARGE SCALE GENOMIC DNA]</scope>
    <source>
        <strain evidence="12">s-10</strain>
    </source>
</reference>
<dbReference type="RefSeq" id="WP_181750520.1">
    <property type="nucleotide sequence ID" value="NZ_JAECVR010000001.1"/>
</dbReference>
<keyword evidence="4" id="KW-1003">Cell membrane</keyword>
<keyword evidence="3" id="KW-0813">Transport</keyword>
<comment type="caution">
    <text evidence="11">The sequence shown here is derived from an EMBL/GenBank/DDBJ whole genome shotgun (WGS) entry which is preliminary data.</text>
</comment>
<accession>A0A7W1WMQ3</accession>
<evidence type="ECO:0000256" key="3">
    <source>
        <dbReference type="ARBA" id="ARBA00022448"/>
    </source>
</evidence>
<dbReference type="InterPro" id="IPR022461">
    <property type="entry name" value="Arg/Orn_antiprt_ArcD"/>
</dbReference>
<dbReference type="Proteomes" id="UP000535491">
    <property type="component" value="Unassembled WGS sequence"/>
</dbReference>
<feature type="transmembrane region" description="Helical" evidence="10">
    <location>
        <begin position="233"/>
        <end position="256"/>
    </location>
</feature>
<dbReference type="PANTHER" id="PTHR42770">
    <property type="entry name" value="AMINO ACID TRANSPORTER-RELATED"/>
    <property type="match status" value="1"/>
</dbReference>
<dbReference type="PIRSF" id="PIRSF006060">
    <property type="entry name" value="AA_transporter"/>
    <property type="match status" value="1"/>
</dbReference>
<comment type="similarity">
    <text evidence="2">Belongs to the amino acid-polyamine-organocation (APC) superfamily. Basic amino acid/polyamine antiporter (APA) (TC 2.A.3.2) family.</text>
</comment>
<evidence type="ECO:0000256" key="2">
    <source>
        <dbReference type="ARBA" id="ARBA00008220"/>
    </source>
</evidence>
<dbReference type="InterPro" id="IPR004754">
    <property type="entry name" value="Amino_acid_antiprt"/>
</dbReference>
<keyword evidence="5 10" id="KW-0812">Transmembrane</keyword>
<feature type="transmembrane region" description="Helical" evidence="10">
    <location>
        <begin position="395"/>
        <end position="413"/>
    </location>
</feature>
<evidence type="ECO:0000256" key="9">
    <source>
        <dbReference type="NCBIfam" id="TIGR03810"/>
    </source>
</evidence>
<feature type="transmembrane region" description="Helical" evidence="10">
    <location>
        <begin position="7"/>
        <end position="28"/>
    </location>
</feature>
<evidence type="ECO:0000256" key="6">
    <source>
        <dbReference type="ARBA" id="ARBA00022970"/>
    </source>
</evidence>
<evidence type="ECO:0000256" key="1">
    <source>
        <dbReference type="ARBA" id="ARBA00004651"/>
    </source>
</evidence>
<comment type="subcellular location">
    <subcellularLocation>
        <location evidence="1">Cell membrane</location>
        <topology evidence="1">Multi-pass membrane protein</topology>
    </subcellularLocation>
</comment>
<organism evidence="11 12">
    <name type="scientific">Paenactinomyces guangxiensis</name>
    <dbReference type="NCBI Taxonomy" id="1490290"/>
    <lineage>
        <taxon>Bacteria</taxon>
        <taxon>Bacillati</taxon>
        <taxon>Bacillota</taxon>
        <taxon>Bacilli</taxon>
        <taxon>Bacillales</taxon>
        <taxon>Thermoactinomycetaceae</taxon>
        <taxon>Paenactinomyces</taxon>
    </lineage>
</organism>
<feature type="transmembrane region" description="Helical" evidence="10">
    <location>
        <begin position="203"/>
        <end position="221"/>
    </location>
</feature>
<keyword evidence="8 10" id="KW-0472">Membrane</keyword>
<keyword evidence="7 10" id="KW-1133">Transmembrane helix</keyword>
<proteinExistence type="inferred from homology"/>
<keyword evidence="12" id="KW-1185">Reference proteome</keyword>
<evidence type="ECO:0000256" key="8">
    <source>
        <dbReference type="ARBA" id="ARBA00023136"/>
    </source>
</evidence>
<feature type="transmembrane region" description="Helical" evidence="10">
    <location>
        <begin position="128"/>
        <end position="146"/>
    </location>
</feature>
<gene>
    <name evidence="11" type="primary">arcD</name>
    <name evidence="11" type="ORF">H1191_00170</name>
</gene>
<dbReference type="Gene3D" id="1.20.1740.10">
    <property type="entry name" value="Amino acid/polyamine transporter I"/>
    <property type="match status" value="1"/>
</dbReference>
<dbReference type="Pfam" id="PF13520">
    <property type="entry name" value="AA_permease_2"/>
    <property type="match status" value="1"/>
</dbReference>
<evidence type="ECO:0000313" key="12">
    <source>
        <dbReference type="Proteomes" id="UP000535491"/>
    </source>
</evidence>
<feature type="transmembrane region" description="Helical" evidence="10">
    <location>
        <begin position="419"/>
        <end position="437"/>
    </location>
</feature>
<feature type="transmembrane region" description="Helical" evidence="10">
    <location>
        <begin position="449"/>
        <end position="469"/>
    </location>
</feature>
<evidence type="ECO:0000256" key="4">
    <source>
        <dbReference type="ARBA" id="ARBA00022475"/>
    </source>
</evidence>
<evidence type="ECO:0000313" key="11">
    <source>
        <dbReference type="EMBL" id="MBA4492727.1"/>
    </source>
</evidence>
<dbReference type="GO" id="GO:0006527">
    <property type="term" value="P:L-arginine catabolic process"/>
    <property type="evidence" value="ECO:0007669"/>
    <property type="project" value="UniProtKB-UniRule"/>
</dbReference>